<sequence>MAPKKAKHEFAVKNIKMKKDSKMKTKKKKTPSSLSIVVAVGGSENRGVDSDWWNSFWEKNSSVPGSTVPSDEEEGFKLARY</sequence>
<name>A0ACB9DSI7_CICIN</name>
<organism evidence="1 2">
    <name type="scientific">Cichorium intybus</name>
    <name type="common">Chicory</name>
    <dbReference type="NCBI Taxonomy" id="13427"/>
    <lineage>
        <taxon>Eukaryota</taxon>
        <taxon>Viridiplantae</taxon>
        <taxon>Streptophyta</taxon>
        <taxon>Embryophyta</taxon>
        <taxon>Tracheophyta</taxon>
        <taxon>Spermatophyta</taxon>
        <taxon>Magnoliopsida</taxon>
        <taxon>eudicotyledons</taxon>
        <taxon>Gunneridae</taxon>
        <taxon>Pentapetalae</taxon>
        <taxon>asterids</taxon>
        <taxon>campanulids</taxon>
        <taxon>Asterales</taxon>
        <taxon>Asteraceae</taxon>
        <taxon>Cichorioideae</taxon>
        <taxon>Cichorieae</taxon>
        <taxon>Cichoriinae</taxon>
        <taxon>Cichorium</taxon>
    </lineage>
</organism>
<accession>A0ACB9DSI7</accession>
<dbReference type="Proteomes" id="UP001055811">
    <property type="component" value="Linkage Group LG04"/>
</dbReference>
<proteinExistence type="predicted"/>
<evidence type="ECO:0000313" key="1">
    <source>
        <dbReference type="EMBL" id="KAI3749416.1"/>
    </source>
</evidence>
<gene>
    <name evidence="1" type="ORF">L2E82_20028</name>
</gene>
<comment type="caution">
    <text evidence="1">The sequence shown here is derived from an EMBL/GenBank/DDBJ whole genome shotgun (WGS) entry which is preliminary data.</text>
</comment>
<keyword evidence="2" id="KW-1185">Reference proteome</keyword>
<protein>
    <submittedName>
        <fullName evidence="1">Uncharacterized protein</fullName>
    </submittedName>
</protein>
<reference evidence="2" key="1">
    <citation type="journal article" date="2022" name="Mol. Ecol. Resour.">
        <title>The genomes of chicory, endive, great burdock and yacon provide insights into Asteraceae palaeo-polyploidization history and plant inulin production.</title>
        <authorList>
            <person name="Fan W."/>
            <person name="Wang S."/>
            <person name="Wang H."/>
            <person name="Wang A."/>
            <person name="Jiang F."/>
            <person name="Liu H."/>
            <person name="Zhao H."/>
            <person name="Xu D."/>
            <person name="Zhang Y."/>
        </authorList>
    </citation>
    <scope>NUCLEOTIDE SEQUENCE [LARGE SCALE GENOMIC DNA]</scope>
    <source>
        <strain evidence="2">cv. Punajuju</strain>
    </source>
</reference>
<dbReference type="EMBL" id="CM042012">
    <property type="protein sequence ID" value="KAI3749416.1"/>
    <property type="molecule type" value="Genomic_DNA"/>
</dbReference>
<reference evidence="1 2" key="2">
    <citation type="journal article" date="2022" name="Mol. Ecol. Resour.">
        <title>The genomes of chicory, endive, great burdock and yacon provide insights into Asteraceae paleo-polyploidization history and plant inulin production.</title>
        <authorList>
            <person name="Fan W."/>
            <person name="Wang S."/>
            <person name="Wang H."/>
            <person name="Wang A."/>
            <person name="Jiang F."/>
            <person name="Liu H."/>
            <person name="Zhao H."/>
            <person name="Xu D."/>
            <person name="Zhang Y."/>
        </authorList>
    </citation>
    <scope>NUCLEOTIDE SEQUENCE [LARGE SCALE GENOMIC DNA]</scope>
    <source>
        <strain evidence="2">cv. Punajuju</strain>
        <tissue evidence="1">Leaves</tissue>
    </source>
</reference>
<evidence type="ECO:0000313" key="2">
    <source>
        <dbReference type="Proteomes" id="UP001055811"/>
    </source>
</evidence>